<sequence length="545" mass="58267">MSPIENAFGILFCFFLSILLASLLAGCGGGGGGGGASGSSSASVSTTPATTPVAAVCAASGLVAPLADASAPAAVWSISSGSARTYAETPAASEDLINPMRGYHRWINREQVPQASPSQVVYNRFFWKSLETAEGVYDFSALLAEASAAKAQGKKYAFRLRMMNGDADASVYLPDYVYKNPACAHECGFTAAYKAMDPVTYALLPAVYSFVPDWNDAWLQTRAKALLTALRDALKTAGIELAWIDVGLYGQYGEWYVRPTYYLGSPQGNVPAGVTAITAASKQAFARMHFEVFPDVQHVMFAKLDQLDALSWGLSQTLTSKPVGLRTDCLGKTLTLGEWESNPASFALIQDQWKKAPFIAEFCSPDSGKNVVDLALASSQITRYHISTLGNGQIAPKASSDIDARWSFLTSDEQSALIGLGRQAGYRYFISESGVSLNADGSLRIRAALRNGGSAPSYESWKLNLELVDAAGAVAASQPLSLNLQDNLGNCSSQLIDTNWNPAVSNSGSYTLRIAATHSFWPRLKWVQQGRNTDGSLTLATVQLK</sequence>
<gene>
    <name evidence="1" type="ORF">HJ583_005370</name>
</gene>
<dbReference type="EMBL" id="JABCSC020000001">
    <property type="protein sequence ID" value="NSL54445.1"/>
    <property type="molecule type" value="Genomic_DNA"/>
</dbReference>
<proteinExistence type="predicted"/>
<name>A0ABX2IK74_9RHOO</name>
<comment type="caution">
    <text evidence="1">The sequence shown here is derived from an EMBL/GenBank/DDBJ whole genome shotgun (WGS) entry which is preliminary data.</text>
</comment>
<keyword evidence="2" id="KW-1185">Reference proteome</keyword>
<dbReference type="RefSeq" id="WP_170020942.1">
    <property type="nucleotide sequence ID" value="NZ_JABCSC020000001.1"/>
</dbReference>
<evidence type="ECO:0000313" key="1">
    <source>
        <dbReference type="EMBL" id="NSL54445.1"/>
    </source>
</evidence>
<reference evidence="1 2" key="1">
    <citation type="submission" date="2020-06" db="EMBL/GenBank/DDBJ databases">
        <title>Draft genome of Uliginosibacterium sp. IMCC34675.</title>
        <authorList>
            <person name="Song J."/>
        </authorList>
    </citation>
    <scope>NUCLEOTIDE SEQUENCE [LARGE SCALE GENOMIC DNA]</scope>
    <source>
        <strain evidence="1 2">IMCC34675</strain>
    </source>
</reference>
<dbReference type="Proteomes" id="UP000778523">
    <property type="component" value="Unassembled WGS sequence"/>
</dbReference>
<evidence type="ECO:0000313" key="2">
    <source>
        <dbReference type="Proteomes" id="UP000778523"/>
    </source>
</evidence>
<accession>A0ABX2IK74</accession>
<protein>
    <submittedName>
        <fullName evidence="1">DUF4832 domain-containing protein</fullName>
    </submittedName>
</protein>
<organism evidence="1 2">
    <name type="scientific">Uliginosibacterium aquaticum</name>
    <dbReference type="NCBI Taxonomy" id="2731212"/>
    <lineage>
        <taxon>Bacteria</taxon>
        <taxon>Pseudomonadati</taxon>
        <taxon>Pseudomonadota</taxon>
        <taxon>Betaproteobacteria</taxon>
        <taxon>Rhodocyclales</taxon>
        <taxon>Zoogloeaceae</taxon>
        <taxon>Uliginosibacterium</taxon>
    </lineage>
</organism>